<dbReference type="GO" id="GO:0006281">
    <property type="term" value="P:DNA repair"/>
    <property type="evidence" value="ECO:0007669"/>
    <property type="project" value="TreeGrafter"/>
</dbReference>
<dbReference type="InterPro" id="IPR001233">
    <property type="entry name" value="RtcB"/>
</dbReference>
<evidence type="ECO:0000313" key="10">
    <source>
        <dbReference type="Proteomes" id="UP000032686"/>
    </source>
</evidence>
<dbReference type="GO" id="GO:0006396">
    <property type="term" value="P:RNA processing"/>
    <property type="evidence" value="ECO:0007669"/>
    <property type="project" value="InterPro"/>
</dbReference>
<keyword evidence="10" id="KW-1185">Reference proteome</keyword>
<evidence type="ECO:0000256" key="6">
    <source>
        <dbReference type="ARBA" id="ARBA00023134"/>
    </source>
</evidence>
<dbReference type="EMBL" id="KM677185">
    <property type="protein sequence ID" value="AIX12615.1"/>
    <property type="molecule type" value="Genomic_DNA"/>
</dbReference>
<keyword evidence="6" id="KW-0342">GTP-binding</keyword>
<comment type="catalytic activity">
    <reaction evidence="8">
        <text>a 3'-end 3'-phospho-ribonucleotide-RNA + a 5'-end dephospho-ribonucleoside-RNA + GTP = a ribonucleotidyl-ribonucleotide-RNA + GMP + diphosphate</text>
        <dbReference type="Rhea" id="RHEA:68076"/>
        <dbReference type="Rhea" id="RHEA-COMP:10463"/>
        <dbReference type="Rhea" id="RHEA-COMP:13936"/>
        <dbReference type="Rhea" id="RHEA-COMP:17355"/>
        <dbReference type="ChEBI" id="CHEBI:33019"/>
        <dbReference type="ChEBI" id="CHEBI:37565"/>
        <dbReference type="ChEBI" id="CHEBI:58115"/>
        <dbReference type="ChEBI" id="CHEBI:83062"/>
        <dbReference type="ChEBI" id="CHEBI:138284"/>
        <dbReference type="ChEBI" id="CHEBI:173118"/>
        <dbReference type="EC" id="6.5.1.8"/>
    </reaction>
</comment>
<evidence type="ECO:0000313" key="9">
    <source>
        <dbReference type="EMBL" id="AIX12615.1"/>
    </source>
</evidence>
<dbReference type="PANTHER" id="PTHR43749:SF2">
    <property type="entry name" value="RNA-SPLICING LIGASE RTCB"/>
    <property type="match status" value="1"/>
</dbReference>
<keyword evidence="5" id="KW-0547">Nucleotide-binding</keyword>
<dbReference type="SUPFAM" id="SSF103365">
    <property type="entry name" value="Hypothetical protein PH1602"/>
    <property type="match status" value="1"/>
</dbReference>
<dbReference type="InterPro" id="IPR036025">
    <property type="entry name" value="RtcB-like_sf"/>
</dbReference>
<keyword evidence="4" id="KW-0479">Metal-binding</keyword>
<proteinExistence type="predicted"/>
<evidence type="ECO:0000256" key="3">
    <source>
        <dbReference type="ARBA" id="ARBA00022598"/>
    </source>
</evidence>
<dbReference type="GO" id="GO:0042245">
    <property type="term" value="P:RNA repair"/>
    <property type="evidence" value="ECO:0007669"/>
    <property type="project" value="TreeGrafter"/>
</dbReference>
<protein>
    <recommendedName>
        <fullName evidence="2">3'-phosphate/5'-hydroxy nucleic acid ligase</fullName>
        <ecNumber evidence="2">6.5.1.8</ecNumber>
    </recommendedName>
</protein>
<evidence type="ECO:0000256" key="7">
    <source>
        <dbReference type="ARBA" id="ARBA00023211"/>
    </source>
</evidence>
<evidence type="ECO:0000256" key="8">
    <source>
        <dbReference type="ARBA" id="ARBA00047746"/>
    </source>
</evidence>
<gene>
    <name evidence="9" type="ORF">WRP3_112</name>
</gene>
<dbReference type="GO" id="GO:0030145">
    <property type="term" value="F:manganese ion binding"/>
    <property type="evidence" value="ECO:0007669"/>
    <property type="project" value="TreeGrafter"/>
</dbReference>
<dbReference type="EC" id="6.5.1.8" evidence="2"/>
<dbReference type="Proteomes" id="UP000032686">
    <property type="component" value="Segment"/>
</dbReference>
<evidence type="ECO:0000256" key="1">
    <source>
        <dbReference type="ARBA" id="ARBA00001936"/>
    </source>
</evidence>
<dbReference type="RefSeq" id="YP_009147769.1">
    <property type="nucleotide sequence ID" value="NC_027341.1"/>
</dbReference>
<dbReference type="KEGG" id="vg:24722378"/>
<dbReference type="GeneID" id="24722378"/>
<organism evidence="9 10">
    <name type="scientific">Lactococcus phage WRP3</name>
    <dbReference type="NCBI Taxonomy" id="1560313"/>
    <lineage>
        <taxon>Viruses</taxon>
        <taxon>Duplodnaviria</taxon>
        <taxon>Heunggongvirae</taxon>
        <taxon>Uroviricota</taxon>
        <taxon>Caudoviricetes</taxon>
        <taxon>Audreyjarvisvirus</taxon>
        <taxon>Audreyjarvisvirus WRP3</taxon>
    </lineage>
</organism>
<sequence>MKIKGLNNDVEVLLDSDNIDQATLTQIKELADSERYADNKIVMMPDTHAGIPAPIGLTMKINNPLEKFPFELVGNDIGCGVTSIVFETARPFTDDELVSLYSEIEKEIKTNVNDKNIAYDFIDDTGSDFEIPVSLNCGEIPEYERRTFGTLGGGNHFIELGEISDNTYMLSIHSGSRGLGAFVYKKYKEIAENGSRHCVESKRKEIIDFFLERGLDTMIQDVIKNVPQDYFDGNGYLNDDDVLDYLEDMQYAVNFAENSRLSMLLRVYALISMIQSTYSQQTIISTHNYYNVDDKILRKGAVRSNGLLVTPLSMNKGIIVSEGIPSADNNYSAPHGAGRIMSRKVAKDSITLNSLISDMDGIITNVRDGIIDESPRAYKNYDELQDWFNKTMKPIAIAKPILNFKGE</sequence>
<keyword evidence="3" id="KW-0436">Ligase</keyword>
<keyword evidence="7" id="KW-0464">Manganese</keyword>
<evidence type="ECO:0000256" key="4">
    <source>
        <dbReference type="ARBA" id="ARBA00022723"/>
    </source>
</evidence>
<dbReference type="PANTHER" id="PTHR43749">
    <property type="entry name" value="RNA-SPLICING LIGASE RTCB"/>
    <property type="match status" value="1"/>
</dbReference>
<evidence type="ECO:0000256" key="5">
    <source>
        <dbReference type="ARBA" id="ARBA00022741"/>
    </source>
</evidence>
<dbReference type="GO" id="GO:0170057">
    <property type="term" value="F:RNA ligase (GTP) activity"/>
    <property type="evidence" value="ECO:0007669"/>
    <property type="project" value="UniProtKB-EC"/>
</dbReference>
<dbReference type="Pfam" id="PF01139">
    <property type="entry name" value="RtcB"/>
    <property type="match status" value="2"/>
</dbReference>
<dbReference type="OrthoDB" id="5540at10239"/>
<dbReference type="GO" id="GO:0003909">
    <property type="term" value="F:DNA ligase activity"/>
    <property type="evidence" value="ECO:0007669"/>
    <property type="project" value="TreeGrafter"/>
</dbReference>
<dbReference type="GO" id="GO:0005525">
    <property type="term" value="F:GTP binding"/>
    <property type="evidence" value="ECO:0007669"/>
    <property type="project" value="UniProtKB-KW"/>
</dbReference>
<evidence type="ECO:0000256" key="2">
    <source>
        <dbReference type="ARBA" id="ARBA00012726"/>
    </source>
</evidence>
<dbReference type="Gene3D" id="3.90.1860.10">
    <property type="entry name" value="tRNA-splicing ligase RtcB"/>
    <property type="match status" value="1"/>
</dbReference>
<comment type="cofactor">
    <cofactor evidence="1">
        <name>Mn(2+)</name>
        <dbReference type="ChEBI" id="CHEBI:29035"/>
    </cofactor>
</comment>
<dbReference type="InterPro" id="IPR052915">
    <property type="entry name" value="RtcB-like"/>
</dbReference>
<accession>A0A0D3MSW5</accession>
<reference evidence="9 10" key="1">
    <citation type="journal article" date="2015" name="Appl. Environ. Microbiol.">
        <title>Lactococcal 949 group phages recognize a carbohydrate receptor on the host cell surface.</title>
        <authorList>
            <person name="Mahony J."/>
            <person name="Randazzo W."/>
            <person name="Neve H."/>
            <person name="Settanni L."/>
            <person name="van Sinderen D."/>
        </authorList>
    </citation>
    <scope>NUCLEOTIDE SEQUENCE [LARGE SCALE GENOMIC DNA]</scope>
    <source>
        <strain evidence="9">WRP3</strain>
    </source>
</reference>
<name>A0A0D3MSW5_9CAUD</name>